<dbReference type="Proteomes" id="UP000324800">
    <property type="component" value="Unassembled WGS sequence"/>
</dbReference>
<evidence type="ECO:0000256" key="1">
    <source>
        <dbReference type="SAM" id="MobiDB-lite"/>
    </source>
</evidence>
<name>A0A5J4UJ35_9EUKA</name>
<proteinExistence type="predicted"/>
<gene>
    <name evidence="2" type="ORF">EZS28_034251</name>
</gene>
<feature type="region of interest" description="Disordered" evidence="1">
    <location>
        <begin position="201"/>
        <end position="235"/>
    </location>
</feature>
<comment type="caution">
    <text evidence="2">The sequence shown here is derived from an EMBL/GenBank/DDBJ whole genome shotgun (WGS) entry which is preliminary data.</text>
</comment>
<protein>
    <submittedName>
        <fullName evidence="2">Uncharacterized protein</fullName>
    </submittedName>
</protein>
<feature type="compositionally biased region" description="Basic and acidic residues" evidence="1">
    <location>
        <begin position="226"/>
        <end position="235"/>
    </location>
</feature>
<evidence type="ECO:0000313" key="3">
    <source>
        <dbReference type="Proteomes" id="UP000324800"/>
    </source>
</evidence>
<organism evidence="2 3">
    <name type="scientific">Streblomastix strix</name>
    <dbReference type="NCBI Taxonomy" id="222440"/>
    <lineage>
        <taxon>Eukaryota</taxon>
        <taxon>Metamonada</taxon>
        <taxon>Preaxostyla</taxon>
        <taxon>Oxymonadida</taxon>
        <taxon>Streblomastigidae</taxon>
        <taxon>Streblomastix</taxon>
    </lineage>
</organism>
<sequence>MHIIGRLAKDIKRVKALVNEKSAQNWINDRGLKDWKVQSEDLDNDENTPKNVIVTNPSGFQSIDGYRAVEPKQRIMLSQYYGKYPTKLARADHNYGSWYDETIRPLIPDAVGKQLFNKAVQIVLKSMGHSVDENLGRQIKPFVENNNQLSYDWLHSFGKVTSQIKGANAAIEEGEQLGFVLNFITQELSYETAIRIISHSKPAMKKDEEEEQQDELEAIQQSLVQGEKEKQNERF</sequence>
<dbReference type="EMBL" id="SNRW01015602">
    <property type="protein sequence ID" value="KAA6370223.1"/>
    <property type="molecule type" value="Genomic_DNA"/>
</dbReference>
<accession>A0A5J4UJ35</accession>
<reference evidence="2 3" key="1">
    <citation type="submission" date="2019-03" db="EMBL/GenBank/DDBJ databases">
        <title>Single cell metagenomics reveals metabolic interactions within the superorganism composed of flagellate Streblomastix strix and complex community of Bacteroidetes bacteria on its surface.</title>
        <authorList>
            <person name="Treitli S.C."/>
            <person name="Kolisko M."/>
            <person name="Husnik F."/>
            <person name="Keeling P."/>
            <person name="Hampl V."/>
        </authorList>
    </citation>
    <scope>NUCLEOTIDE SEQUENCE [LARGE SCALE GENOMIC DNA]</scope>
    <source>
        <strain evidence="2">ST1C</strain>
    </source>
</reference>
<dbReference type="AlphaFoldDB" id="A0A5J4UJ35"/>
<feature type="compositionally biased region" description="Acidic residues" evidence="1">
    <location>
        <begin position="208"/>
        <end position="217"/>
    </location>
</feature>
<evidence type="ECO:0000313" key="2">
    <source>
        <dbReference type="EMBL" id="KAA6370223.1"/>
    </source>
</evidence>